<dbReference type="CDD" id="cd00886">
    <property type="entry name" value="MogA_MoaB"/>
    <property type="match status" value="1"/>
</dbReference>
<reference evidence="4 5" key="1">
    <citation type="submission" date="2011-10" db="EMBL/GenBank/DDBJ databases">
        <title>The Noncontiguous Finished genome of Thermanaerovibrio velox DSM 12556.</title>
        <authorList>
            <consortium name="US DOE Joint Genome Institute (JGI-PGF)"/>
            <person name="Lucas S."/>
            <person name="Copeland A."/>
            <person name="Lapidus A."/>
            <person name="Glavina del Rio T."/>
            <person name="Dalin E."/>
            <person name="Tice H."/>
            <person name="Bruce D."/>
            <person name="Goodwin L."/>
            <person name="Pitluck S."/>
            <person name="Peters L."/>
            <person name="Mikhailova N."/>
            <person name="Teshima H."/>
            <person name="Kyrpides N."/>
            <person name="Mavromatis K."/>
            <person name="Ivanova N."/>
            <person name="Markowitz V."/>
            <person name="Cheng J.-F."/>
            <person name="Hugenholtz P."/>
            <person name="Woyke T."/>
            <person name="Wu D."/>
            <person name="Spring S."/>
            <person name="Brambilla E.-M."/>
            <person name="Klenk H.-P."/>
            <person name="Eisen J.A."/>
        </authorList>
    </citation>
    <scope>NUCLEOTIDE SEQUENCE [LARGE SCALE GENOMIC DNA]</scope>
    <source>
        <strain evidence="4 5">DSM 12556</strain>
    </source>
</reference>
<dbReference type="Proteomes" id="UP000005730">
    <property type="component" value="Chromosome"/>
</dbReference>
<evidence type="ECO:0000313" key="4">
    <source>
        <dbReference type="EMBL" id="EHM10013.1"/>
    </source>
</evidence>
<feature type="domain" description="MoaB/Mog" evidence="3">
    <location>
        <begin position="110"/>
        <end position="253"/>
    </location>
</feature>
<keyword evidence="2" id="KW-0501">Molybdenum cofactor biosynthesis</keyword>
<gene>
    <name evidence="4" type="ORF">TheveDRAFT_0876</name>
</gene>
<evidence type="ECO:0000313" key="5">
    <source>
        <dbReference type="Proteomes" id="UP000005730"/>
    </source>
</evidence>
<dbReference type="PANTHER" id="PTHR43764">
    <property type="entry name" value="MOLYBDENUM COFACTOR BIOSYNTHESIS"/>
    <property type="match status" value="1"/>
</dbReference>
<dbReference type="InterPro" id="IPR051920">
    <property type="entry name" value="MPT_Adenylyltrnsfr/MoaC-Rel"/>
</dbReference>
<keyword evidence="5" id="KW-1185">Reference proteome</keyword>
<sequence>MAEDLPMAYIHMGSSGDALCNGEPSKITLAFPGEPLDFDKGEESGGLKLNPLHLVVSGLNRDSIKSRVFVAFGDGGAVLRLGEGKRLEVVSPGFIAVSQRFKLWEPITTGVLTISDKGARGEREDTAGPALAERALCIGAEVIKRDVVPDDVEMIRDKVLNWGREGIELILCTGGTGLSPRDVTPDAIMGIADKLVPGFGEMMRIKTSHANPRSFLSRGIGALVGKTLVLTFPGSRRGALECFEAVEEGIRHGVEIANGRAMECGNHG</sequence>
<proteinExistence type="predicted"/>
<dbReference type="SMART" id="SM00852">
    <property type="entry name" value="MoCF_biosynth"/>
    <property type="match status" value="1"/>
</dbReference>
<dbReference type="InterPro" id="IPR036425">
    <property type="entry name" value="MoaB/Mog-like_dom_sf"/>
</dbReference>
<dbReference type="AlphaFoldDB" id="H0URS4"/>
<dbReference type="Pfam" id="PF00994">
    <property type="entry name" value="MoCF_biosynth"/>
    <property type="match status" value="1"/>
</dbReference>
<dbReference type="PANTHER" id="PTHR43764:SF1">
    <property type="entry name" value="MOLYBDOPTERIN MOLYBDOTRANSFERASE"/>
    <property type="match status" value="1"/>
</dbReference>
<dbReference type="GO" id="GO:0006777">
    <property type="term" value="P:Mo-molybdopterin cofactor biosynthetic process"/>
    <property type="evidence" value="ECO:0007669"/>
    <property type="project" value="UniProtKB-KW"/>
</dbReference>
<dbReference type="NCBIfam" id="TIGR00177">
    <property type="entry name" value="molyb_syn"/>
    <property type="match status" value="1"/>
</dbReference>
<accession>H0URS4</accession>
<dbReference type="HOGENOM" id="CLU_087625_0_0_0"/>
<evidence type="ECO:0000256" key="1">
    <source>
        <dbReference type="ARBA" id="ARBA00005046"/>
    </source>
</evidence>
<organism evidence="4 5">
    <name type="scientific">Thermanaerovibrio velox DSM 12556</name>
    <dbReference type="NCBI Taxonomy" id="926567"/>
    <lineage>
        <taxon>Bacteria</taxon>
        <taxon>Thermotogati</taxon>
        <taxon>Synergistota</taxon>
        <taxon>Synergistia</taxon>
        <taxon>Synergistales</taxon>
        <taxon>Synergistaceae</taxon>
        <taxon>Thermanaerovibrio</taxon>
    </lineage>
</organism>
<dbReference type="InterPro" id="IPR001453">
    <property type="entry name" value="MoaB/Mog_dom"/>
</dbReference>
<evidence type="ECO:0000256" key="2">
    <source>
        <dbReference type="ARBA" id="ARBA00023150"/>
    </source>
</evidence>
<dbReference type="EMBL" id="CM001377">
    <property type="protein sequence ID" value="EHM10013.1"/>
    <property type="molecule type" value="Genomic_DNA"/>
</dbReference>
<comment type="pathway">
    <text evidence="1">Cofactor biosynthesis; molybdopterin biosynthesis.</text>
</comment>
<dbReference type="eggNOG" id="COG0521">
    <property type="taxonomic scope" value="Bacteria"/>
</dbReference>
<name>H0URS4_9BACT</name>
<evidence type="ECO:0000259" key="3">
    <source>
        <dbReference type="SMART" id="SM00852"/>
    </source>
</evidence>
<protein>
    <submittedName>
        <fullName evidence="4">Molybdenum cofactor synthesis domain protein</fullName>
    </submittedName>
</protein>
<dbReference type="STRING" id="926567.TheveDRAFT_0876"/>
<dbReference type="Gene3D" id="3.40.980.10">
    <property type="entry name" value="MoaB/Mog-like domain"/>
    <property type="match status" value="1"/>
</dbReference>
<dbReference type="SUPFAM" id="SSF53218">
    <property type="entry name" value="Molybdenum cofactor biosynthesis proteins"/>
    <property type="match status" value="1"/>
</dbReference>